<dbReference type="EMBL" id="AP018449">
    <property type="protein sequence ID" value="BBB93339.1"/>
    <property type="molecule type" value="Genomic_DNA"/>
</dbReference>
<name>A0A348AQJ1_9FIRM</name>
<dbReference type="Proteomes" id="UP000276437">
    <property type="component" value="Chromosome"/>
</dbReference>
<dbReference type="KEGG" id="mana:MAMMFC1_04051"/>
<dbReference type="AlphaFoldDB" id="A0A348AQJ1"/>
<dbReference type="RefSeq" id="WP_232035573.1">
    <property type="nucleotide sequence ID" value="NZ_AP018449.1"/>
</dbReference>
<evidence type="ECO:0000313" key="2">
    <source>
        <dbReference type="Proteomes" id="UP000276437"/>
    </source>
</evidence>
<evidence type="ECO:0000313" key="1">
    <source>
        <dbReference type="EMBL" id="BBB93339.1"/>
    </source>
</evidence>
<gene>
    <name evidence="1" type="ORF">MAMMFC1_04051</name>
</gene>
<organism evidence="1 2">
    <name type="scientific">Methylomusa anaerophila</name>
    <dbReference type="NCBI Taxonomy" id="1930071"/>
    <lineage>
        <taxon>Bacteria</taxon>
        <taxon>Bacillati</taxon>
        <taxon>Bacillota</taxon>
        <taxon>Negativicutes</taxon>
        <taxon>Selenomonadales</taxon>
        <taxon>Sporomusaceae</taxon>
        <taxon>Methylomusa</taxon>
    </lineage>
</organism>
<protein>
    <submittedName>
        <fullName evidence="1">Uncharacterized protein</fullName>
    </submittedName>
</protein>
<sequence>MPATFLATGVKYNLALVALYFPVGPLFDFHQPAGRVVAVAQELMGVVVDFPLFIGSLVEAVVAVFDDRAGVVFDFGEPVLLVVGKAEAEDPAVGAGFVLFVQVSSLFDDIAGVVVGTLRRFALFSMSHRTVP</sequence>
<accession>A0A348AQJ1</accession>
<reference evidence="1 2" key="1">
    <citation type="journal article" date="2018" name="Int. J. Syst. Evol. Microbiol.">
        <title>Methylomusa anaerophila gen. nov., sp. nov., an anaerobic methanol-utilizing bacterium isolated from a microbial fuel cell.</title>
        <authorList>
            <person name="Amano N."/>
            <person name="Yamamuro A."/>
            <person name="Miyahara M."/>
            <person name="Kouzuma A."/>
            <person name="Abe T."/>
            <person name="Watanabe K."/>
        </authorList>
    </citation>
    <scope>NUCLEOTIDE SEQUENCE [LARGE SCALE GENOMIC DNA]</scope>
    <source>
        <strain evidence="1 2">MMFC1</strain>
    </source>
</reference>
<keyword evidence="2" id="KW-1185">Reference proteome</keyword>
<proteinExistence type="predicted"/>